<dbReference type="GO" id="GO:1901678">
    <property type="term" value="P:iron coordination entity transport"/>
    <property type="evidence" value="ECO:0007669"/>
    <property type="project" value="UniProtKB-ARBA"/>
</dbReference>
<comment type="caution">
    <text evidence="7">The sequence shown here is derived from an EMBL/GenBank/DDBJ whole genome shotgun (WGS) entry which is preliminary data.</text>
</comment>
<gene>
    <name evidence="7" type="ORF">DCL06_01865</name>
</gene>
<dbReference type="PANTHER" id="PTHR30532:SF24">
    <property type="entry name" value="FERRIC ENTEROBACTIN-BINDING PERIPLASMIC PROTEIN FEPB"/>
    <property type="match status" value="1"/>
</dbReference>
<keyword evidence="3" id="KW-0813">Transport</keyword>
<feature type="domain" description="Fe/B12 periplasmic-binding" evidence="6">
    <location>
        <begin position="170"/>
        <end position="246"/>
    </location>
</feature>
<dbReference type="AlphaFoldDB" id="A0A3B9QSA2"/>
<dbReference type="EMBL" id="DMDD01000052">
    <property type="protein sequence ID" value="HAF71856.1"/>
    <property type="molecule type" value="Genomic_DNA"/>
</dbReference>
<feature type="region of interest" description="Disordered" evidence="5">
    <location>
        <begin position="1"/>
        <end position="47"/>
    </location>
</feature>
<evidence type="ECO:0000256" key="5">
    <source>
        <dbReference type="SAM" id="MobiDB-lite"/>
    </source>
</evidence>
<evidence type="ECO:0000256" key="3">
    <source>
        <dbReference type="ARBA" id="ARBA00022448"/>
    </source>
</evidence>
<accession>A0A3B9QSA2</accession>
<feature type="region of interest" description="Disordered" evidence="5">
    <location>
        <begin position="301"/>
        <end position="320"/>
    </location>
</feature>
<protein>
    <recommendedName>
        <fullName evidence="6">Fe/B12 periplasmic-binding domain-containing protein</fullName>
    </recommendedName>
</protein>
<evidence type="ECO:0000259" key="6">
    <source>
        <dbReference type="Pfam" id="PF01497"/>
    </source>
</evidence>
<evidence type="ECO:0000313" key="8">
    <source>
        <dbReference type="Proteomes" id="UP000260925"/>
    </source>
</evidence>
<dbReference type="InterPro" id="IPR002491">
    <property type="entry name" value="ABC_transptr_periplasmic_BD"/>
</dbReference>
<dbReference type="Pfam" id="PF01497">
    <property type="entry name" value="Peripla_BP_2"/>
    <property type="match status" value="2"/>
</dbReference>
<evidence type="ECO:0000256" key="1">
    <source>
        <dbReference type="ARBA" id="ARBA00004196"/>
    </source>
</evidence>
<comment type="similarity">
    <text evidence="2">Belongs to the bacterial solute-binding protein 8 family.</text>
</comment>
<dbReference type="GO" id="GO:0030288">
    <property type="term" value="C:outer membrane-bounded periplasmic space"/>
    <property type="evidence" value="ECO:0007669"/>
    <property type="project" value="TreeGrafter"/>
</dbReference>
<dbReference type="InterPro" id="IPR051313">
    <property type="entry name" value="Bact_iron-sidero_bind"/>
</dbReference>
<name>A0A3B9QSA2_9CORY</name>
<evidence type="ECO:0000256" key="2">
    <source>
        <dbReference type="ARBA" id="ARBA00008814"/>
    </source>
</evidence>
<comment type="subcellular location">
    <subcellularLocation>
        <location evidence="1">Cell envelope</location>
    </subcellularLocation>
</comment>
<reference evidence="7 8" key="1">
    <citation type="journal article" date="2018" name="Nat. Biotechnol.">
        <title>A standardized bacterial taxonomy based on genome phylogeny substantially revises the tree of life.</title>
        <authorList>
            <person name="Parks D.H."/>
            <person name="Chuvochina M."/>
            <person name="Waite D.W."/>
            <person name="Rinke C."/>
            <person name="Skarshewski A."/>
            <person name="Chaumeil P.A."/>
            <person name="Hugenholtz P."/>
        </authorList>
    </citation>
    <scope>NUCLEOTIDE SEQUENCE [LARGE SCALE GENOMIC DNA]</scope>
    <source>
        <strain evidence="7">UBA9851</strain>
    </source>
</reference>
<dbReference type="SUPFAM" id="SSF53807">
    <property type="entry name" value="Helical backbone' metal receptor"/>
    <property type="match status" value="1"/>
</dbReference>
<proteinExistence type="inferred from homology"/>
<evidence type="ECO:0000313" key="7">
    <source>
        <dbReference type="EMBL" id="HAF71856.1"/>
    </source>
</evidence>
<dbReference type="PANTHER" id="PTHR30532">
    <property type="entry name" value="IRON III DICITRATE-BINDING PERIPLASMIC PROTEIN"/>
    <property type="match status" value="1"/>
</dbReference>
<evidence type="ECO:0000256" key="4">
    <source>
        <dbReference type="ARBA" id="ARBA00022729"/>
    </source>
</evidence>
<sequence length="320" mass="34340">MTTTPAVPRRQKRWQTGLQWTRRPTRSPSGPRGGVHPGGEADPHCRSRVKDADIMASLGEVPVIMWENMLKQEVWTVDAFDGQEPENASASAEDGSIDLESVAAAEPDLILASQMDLGDQYDDLSKIAPVTGDAAQVAADVKGEHPEFEGKSISMPNYFGLDTIRYLDPDDSDAADLMESIGLTTIAESSSFGSDDISAERLDDTAADVMVIMDNSNGRIDDLTDNPTFQAIPGVKEGRVLILHNKAFESGKAGYTVNDDTEEQEGNLPWAIAYPGPLSTQWALETLAPLLADAVGSDEDSAFHVKPLAPEAPGSPRGMS</sequence>
<dbReference type="Proteomes" id="UP000260925">
    <property type="component" value="Unassembled WGS sequence"/>
</dbReference>
<organism evidence="7 8">
    <name type="scientific">Corynebacterium variabile</name>
    <dbReference type="NCBI Taxonomy" id="1727"/>
    <lineage>
        <taxon>Bacteria</taxon>
        <taxon>Bacillati</taxon>
        <taxon>Actinomycetota</taxon>
        <taxon>Actinomycetes</taxon>
        <taxon>Mycobacteriales</taxon>
        <taxon>Corynebacteriaceae</taxon>
        <taxon>Corynebacterium</taxon>
    </lineage>
</organism>
<feature type="domain" description="Fe/B12 periplasmic-binding" evidence="6">
    <location>
        <begin position="65"/>
        <end position="136"/>
    </location>
</feature>
<keyword evidence="4" id="KW-0732">Signal</keyword>
<dbReference type="Gene3D" id="3.40.50.1980">
    <property type="entry name" value="Nitrogenase molybdenum iron protein domain"/>
    <property type="match status" value="2"/>
</dbReference>